<dbReference type="PATRIC" id="fig|1144672.3.peg.3140"/>
<name>N8XHS3_9GAMM</name>
<dbReference type="InterPro" id="IPR013230">
    <property type="entry name" value="Peptidase_M15A_C"/>
</dbReference>
<evidence type="ECO:0000313" key="3">
    <source>
        <dbReference type="Proteomes" id="UP000013209"/>
    </source>
</evidence>
<dbReference type="Proteomes" id="UP000013209">
    <property type="component" value="Unassembled WGS sequence"/>
</dbReference>
<dbReference type="AlphaFoldDB" id="N8XHS3"/>
<reference evidence="2 3" key="1">
    <citation type="submission" date="2013-02" db="EMBL/GenBank/DDBJ databases">
        <title>The Genome Sequence of Acinetobacter sp. CIP 56.2.</title>
        <authorList>
            <consortium name="The Broad Institute Genome Sequencing Platform"/>
            <consortium name="The Broad Institute Genome Sequencing Center for Infectious Disease"/>
            <person name="Cerqueira G."/>
            <person name="Feldgarden M."/>
            <person name="Courvalin P."/>
            <person name="Perichon B."/>
            <person name="Grillot-Courvalin C."/>
            <person name="Clermont D."/>
            <person name="Rocha E."/>
            <person name="Yoon E.-J."/>
            <person name="Nemec A."/>
            <person name="Walker B."/>
            <person name="Young S.K."/>
            <person name="Zeng Q."/>
            <person name="Gargeya S."/>
            <person name="Fitzgerald M."/>
            <person name="Haas B."/>
            <person name="Abouelleil A."/>
            <person name="Alvarado L."/>
            <person name="Arachchi H.M."/>
            <person name="Berlin A.M."/>
            <person name="Chapman S.B."/>
            <person name="Dewar J."/>
            <person name="Goldberg J."/>
            <person name="Griggs A."/>
            <person name="Gujja S."/>
            <person name="Hansen M."/>
            <person name="Howarth C."/>
            <person name="Imamovic A."/>
            <person name="Larimer J."/>
            <person name="McCowan C."/>
            <person name="Murphy C."/>
            <person name="Neiman D."/>
            <person name="Pearson M."/>
            <person name="Priest M."/>
            <person name="Roberts A."/>
            <person name="Saif S."/>
            <person name="Shea T."/>
            <person name="Sisk P."/>
            <person name="Sykes S."/>
            <person name="Wortman J."/>
            <person name="Nusbaum C."/>
            <person name="Birren B."/>
        </authorList>
    </citation>
    <scope>NUCLEOTIDE SEQUENCE [LARGE SCALE GENOMIC DNA]</scope>
    <source>
        <strain evidence="2 3">CIP 56.2</strain>
    </source>
</reference>
<comment type="caution">
    <text evidence="2">The sequence shown here is derived from an EMBL/GenBank/DDBJ whole genome shotgun (WGS) entry which is preliminary data.</text>
</comment>
<sequence>MTGWWCIDMRNIYLLGFIFCVSACQYNIPNPKQTVHPIIKSSSFTNKINSISNFSQQNTAPSSYVKWSGQTEHQQQIKAYKTFLKNKGLVFYIPDYEFLQTAKDWQKCHANEYEVPHQELWNNIIPTLNILNQLVEQQVIQNFTVTSVYRNNLLNQCAGGAGSSRHVFNAALDFRIGDQNPDAKQQIFSQETKLKLCQFWLDHGEALNMGLGVYESGQIHIDAAGYRTWGMDHRYRSSPCMKDFSNSVLSHLNTMGKTE</sequence>
<dbReference type="InterPro" id="IPR009045">
    <property type="entry name" value="Zn_M74/Hedgehog-like"/>
</dbReference>
<feature type="domain" description="Peptidase M15A C-terminal" evidence="1">
    <location>
        <begin position="119"/>
        <end position="187"/>
    </location>
</feature>
<dbReference type="HOGENOM" id="CLU_094850_0_0_6"/>
<proteinExistence type="predicted"/>
<dbReference type="Gene3D" id="3.30.1380.10">
    <property type="match status" value="1"/>
</dbReference>
<dbReference type="SUPFAM" id="SSF55166">
    <property type="entry name" value="Hedgehog/DD-peptidase"/>
    <property type="match status" value="1"/>
</dbReference>
<dbReference type="STRING" id="1144672.F966_03258"/>
<dbReference type="EMBL" id="APPH01000015">
    <property type="protein sequence ID" value="ENV08584.1"/>
    <property type="molecule type" value="Genomic_DNA"/>
</dbReference>
<evidence type="ECO:0000259" key="1">
    <source>
        <dbReference type="Pfam" id="PF08291"/>
    </source>
</evidence>
<accession>N8XHS3</accession>
<dbReference type="Pfam" id="PF08291">
    <property type="entry name" value="Peptidase_M15_3"/>
    <property type="match status" value="1"/>
</dbReference>
<protein>
    <recommendedName>
        <fullName evidence="1">Peptidase M15A C-terminal domain-containing protein</fullName>
    </recommendedName>
</protein>
<evidence type="ECO:0000313" key="2">
    <source>
        <dbReference type="EMBL" id="ENV08584.1"/>
    </source>
</evidence>
<gene>
    <name evidence="2" type="ORF">F966_03258</name>
</gene>
<dbReference type="eggNOG" id="COG3108">
    <property type="taxonomic scope" value="Bacteria"/>
</dbReference>
<organism evidence="2 3">
    <name type="scientific">Acinetobacter higginsii</name>
    <dbReference type="NCBI Taxonomy" id="70347"/>
    <lineage>
        <taxon>Bacteria</taxon>
        <taxon>Pseudomonadati</taxon>
        <taxon>Pseudomonadota</taxon>
        <taxon>Gammaproteobacteria</taxon>
        <taxon>Moraxellales</taxon>
        <taxon>Moraxellaceae</taxon>
        <taxon>Acinetobacter</taxon>
    </lineage>
</organism>